<dbReference type="Proteomes" id="UP001239626">
    <property type="component" value="Unassembled WGS sequence"/>
</dbReference>
<comment type="caution">
    <text evidence="9">The sequence shown here is derived from an EMBL/GenBank/DDBJ whole genome shotgun (WGS) entry which is preliminary data.</text>
</comment>
<keyword evidence="3 5" id="KW-0378">Hydrolase</keyword>
<organism evidence="9 10">
    <name type="scientific">Cellulomonas humilata</name>
    <dbReference type="NCBI Taxonomy" id="144055"/>
    <lineage>
        <taxon>Bacteria</taxon>
        <taxon>Bacillati</taxon>
        <taxon>Actinomycetota</taxon>
        <taxon>Actinomycetes</taxon>
        <taxon>Micrococcales</taxon>
        <taxon>Cellulomonadaceae</taxon>
        <taxon>Cellulomonas</taxon>
    </lineage>
</organism>
<dbReference type="PRINTS" id="PR00743">
    <property type="entry name" value="GLHYDRLASE36"/>
</dbReference>
<dbReference type="InterPro" id="IPR000111">
    <property type="entry name" value="Glyco_hydro_27/36_CS"/>
</dbReference>
<evidence type="ECO:0000256" key="6">
    <source>
        <dbReference type="SAM" id="MobiDB-lite"/>
    </source>
</evidence>
<evidence type="ECO:0000313" key="10">
    <source>
        <dbReference type="Proteomes" id="UP001239626"/>
    </source>
</evidence>
<dbReference type="InterPro" id="IPR038417">
    <property type="entry name" value="Alpga-gal_N_sf"/>
</dbReference>
<dbReference type="PIRSF" id="PIRSF005536">
    <property type="entry name" value="Agal"/>
    <property type="match status" value="1"/>
</dbReference>
<evidence type="ECO:0000259" key="7">
    <source>
        <dbReference type="Pfam" id="PF16874"/>
    </source>
</evidence>
<dbReference type="PROSITE" id="PS00512">
    <property type="entry name" value="ALPHA_GALACTOSIDASE"/>
    <property type="match status" value="1"/>
</dbReference>
<dbReference type="InterPro" id="IPR050985">
    <property type="entry name" value="Alpha-glycosidase_related"/>
</dbReference>
<evidence type="ECO:0000313" key="9">
    <source>
        <dbReference type="EMBL" id="MDQ0375860.1"/>
    </source>
</evidence>
<gene>
    <name evidence="9" type="ORF">J2X26_004203</name>
</gene>
<evidence type="ECO:0000259" key="8">
    <source>
        <dbReference type="Pfam" id="PF16875"/>
    </source>
</evidence>
<reference evidence="9 10" key="1">
    <citation type="submission" date="2023-07" db="EMBL/GenBank/DDBJ databases">
        <title>Sorghum-associated microbial communities from plants grown in Nebraska, USA.</title>
        <authorList>
            <person name="Schachtman D."/>
        </authorList>
    </citation>
    <scope>NUCLEOTIDE SEQUENCE [LARGE SCALE GENOMIC DNA]</scope>
    <source>
        <strain evidence="9 10">BE332</strain>
    </source>
</reference>
<keyword evidence="10" id="KW-1185">Reference proteome</keyword>
<dbReference type="InterPro" id="IPR031704">
    <property type="entry name" value="Glyco_hydro_36_N"/>
</dbReference>
<feature type="domain" description="Glycosyl hydrolase family 36 C-terminal" evidence="7">
    <location>
        <begin position="633"/>
        <end position="720"/>
    </location>
</feature>
<comment type="similarity">
    <text evidence="5">Belongs to the glycosyl hydrolase.</text>
</comment>
<evidence type="ECO:0000256" key="5">
    <source>
        <dbReference type="PIRNR" id="PIRNR005536"/>
    </source>
</evidence>
<accession>A0ABU0EKP1</accession>
<dbReference type="InterPro" id="IPR017853">
    <property type="entry name" value="GH"/>
</dbReference>
<dbReference type="SUPFAM" id="SSF51445">
    <property type="entry name" value="(Trans)glycosidases"/>
    <property type="match status" value="1"/>
</dbReference>
<dbReference type="CDD" id="cd14791">
    <property type="entry name" value="GH36"/>
    <property type="match status" value="1"/>
</dbReference>
<dbReference type="InterPro" id="IPR013785">
    <property type="entry name" value="Aldolase_TIM"/>
</dbReference>
<dbReference type="RefSeq" id="WP_307494652.1">
    <property type="nucleotide sequence ID" value="NZ_JAUSVB010000007.1"/>
</dbReference>
<dbReference type="GO" id="GO:0004557">
    <property type="term" value="F:alpha-galactosidase activity"/>
    <property type="evidence" value="ECO:0007669"/>
    <property type="project" value="UniProtKB-EC"/>
</dbReference>
<dbReference type="InterPro" id="IPR031705">
    <property type="entry name" value="Glyco_hydro_36_C"/>
</dbReference>
<protein>
    <recommendedName>
        <fullName evidence="2 5">Alpha-galactosidase</fullName>
        <ecNumber evidence="2 5">3.2.1.22</ecNumber>
    </recommendedName>
</protein>
<dbReference type="Gene3D" id="3.20.20.70">
    <property type="entry name" value="Aldolase class I"/>
    <property type="match status" value="1"/>
</dbReference>
<dbReference type="Gene3D" id="2.60.40.1180">
    <property type="entry name" value="Golgi alpha-mannosidase II"/>
    <property type="match status" value="1"/>
</dbReference>
<evidence type="ECO:0000256" key="2">
    <source>
        <dbReference type="ARBA" id="ARBA00012755"/>
    </source>
</evidence>
<dbReference type="InterPro" id="IPR013780">
    <property type="entry name" value="Glyco_hydro_b"/>
</dbReference>
<evidence type="ECO:0000256" key="1">
    <source>
        <dbReference type="ARBA" id="ARBA00001255"/>
    </source>
</evidence>
<comment type="catalytic activity">
    <reaction evidence="1 5">
        <text>Hydrolysis of terminal, non-reducing alpha-D-galactose residues in alpha-D-galactosides, including galactose oligosaccharides, galactomannans and galactolipids.</text>
        <dbReference type="EC" id="3.2.1.22"/>
    </reaction>
</comment>
<dbReference type="PANTHER" id="PTHR43053:SF3">
    <property type="entry name" value="ALPHA-GALACTOSIDASE C-RELATED"/>
    <property type="match status" value="1"/>
</dbReference>
<evidence type="ECO:0000256" key="3">
    <source>
        <dbReference type="ARBA" id="ARBA00022801"/>
    </source>
</evidence>
<proteinExistence type="inferred from homology"/>
<dbReference type="Pfam" id="PF02065">
    <property type="entry name" value="Melibiase"/>
    <property type="match status" value="1"/>
</dbReference>
<dbReference type="InterPro" id="IPR002252">
    <property type="entry name" value="Glyco_hydro_36"/>
</dbReference>
<feature type="domain" description="Glycosyl hydrolase family 36 N-terminal" evidence="8">
    <location>
        <begin position="43"/>
        <end position="273"/>
    </location>
</feature>
<dbReference type="Pfam" id="PF16874">
    <property type="entry name" value="Glyco_hydro_36C"/>
    <property type="match status" value="1"/>
</dbReference>
<dbReference type="Pfam" id="PF16875">
    <property type="entry name" value="Glyco_hydro_36N"/>
    <property type="match status" value="1"/>
</dbReference>
<dbReference type="EMBL" id="JAUSVB010000007">
    <property type="protein sequence ID" value="MDQ0375860.1"/>
    <property type="molecule type" value="Genomic_DNA"/>
</dbReference>
<name>A0ABU0EKP1_9CELL</name>
<dbReference type="Gene3D" id="2.70.98.60">
    <property type="entry name" value="alpha-galactosidase from lactobacil brevis"/>
    <property type="match status" value="1"/>
</dbReference>
<keyword evidence="4 5" id="KW-0326">Glycosidase</keyword>
<dbReference type="PANTHER" id="PTHR43053">
    <property type="entry name" value="GLYCOSIDASE FAMILY 31"/>
    <property type="match status" value="1"/>
</dbReference>
<dbReference type="EC" id="3.2.1.22" evidence="2 5"/>
<feature type="region of interest" description="Disordered" evidence="6">
    <location>
        <begin position="1"/>
        <end position="20"/>
    </location>
</feature>
<sequence>MLSHDEVTTDHTPTAPQPDAAGRVLHLHRGGTSVVVDLDAAPHPAIVHWGEELTGSSEQTLRGLAVAARPQRVSGGLDEPARATLVATPGGGWLGTPGLEGHRDGASFSVRLELVDVQADDHRAQLSLVDREARLSVQLELSVGTAGLFHQRITLRNDGDSRYTVQHLHLAFPVPWDATEILDTTGRHLRERSPQRHPFGYGTYLRESRRGRPGADATLVLAAGRPGFGFERGRVHAVHVAWSGNHRLVAERSVSGEAFLAGGELFAPGEVVLAPGGSITSPEAIGSWGDGLSELAHRFHDEWRSRPAHPRRPRPITLNTWEAVYFDHSLERLTALADAAASVGVERFVLDDGWFVGRRDDTAGLGDWYVDPTVWPDGLHPLVDHVHDRGMEFGLWVEPEMVNPDSDLAREHPDWILRARMALPQSARQQQVLDLAHEDAYAYIAARLHALLDEYPIAYLKWDHNRDLLDAGSGPEGVARVREHTLALYRLLDELKAAHPGLEIESCASGGARVDLGILARTDRIWTSDTLDPLERLTNQRYTALLVPPELMGMHLTSPVVHSTGRTVDLDFSAAVALLGHVGIEWDLTATDDETRSRIAAWVELAKHVRPLVAAGRTVDVDGTEPGIDVRGIVARDRSSAVFTLTQTDTTVAYPPGRVRIPGLDPGRQYRIRVVGGSTTAAAQSGLEWQDHGIALTGRELDAVGLRPPVQYPQRSTVIELTAEDGAPHQAQGGAR</sequence>
<evidence type="ECO:0000256" key="4">
    <source>
        <dbReference type="ARBA" id="ARBA00023295"/>
    </source>
</evidence>